<reference evidence="1 2" key="1">
    <citation type="submission" date="2018-06" db="EMBL/GenBank/DDBJ databases">
        <title>Whole Genome Sequence of an efficient microsymbiont, Rhizobium tropici.</title>
        <authorList>
            <person name="Srinivasan R."/>
            <person name="Singh H.V."/>
            <person name="Srivastava R."/>
            <person name="Kumari B."/>
            <person name="Radhakrishna A."/>
        </authorList>
    </citation>
    <scope>NUCLEOTIDE SEQUENCE [LARGE SCALE GENOMIC DNA]</scope>
    <source>
        <strain evidence="1 2">IGFRI Rhizo-19</strain>
    </source>
</reference>
<dbReference type="Proteomes" id="UP000251205">
    <property type="component" value="Unassembled WGS sequence"/>
</dbReference>
<evidence type="ECO:0000313" key="2">
    <source>
        <dbReference type="Proteomes" id="UP000251205"/>
    </source>
</evidence>
<dbReference type="EMBL" id="QMKK01000018">
    <property type="protein sequence ID" value="RAX43181.1"/>
    <property type="molecule type" value="Genomic_DNA"/>
</dbReference>
<dbReference type="AlphaFoldDB" id="A0A329YH14"/>
<accession>A0A329YH14</accession>
<dbReference type="OrthoDB" id="8402009at2"/>
<sequence length="84" mass="9145">MNSHRPLSREDLRMCVDVVKAIARDRGVSRDPTAVARIMATVARYYRRGMHEPSALRAAALSEIESNSLAGGALMEAGHRAEAP</sequence>
<comment type="caution">
    <text evidence="1">The sequence shown here is derived from an EMBL/GenBank/DDBJ whole genome shotgun (WGS) entry which is preliminary data.</text>
</comment>
<proteinExistence type="predicted"/>
<evidence type="ECO:0000313" key="1">
    <source>
        <dbReference type="EMBL" id="RAX43181.1"/>
    </source>
</evidence>
<gene>
    <name evidence="1" type="ORF">DQ393_02565</name>
</gene>
<name>A0A329YH14_RHITR</name>
<protein>
    <submittedName>
        <fullName evidence="1">Uncharacterized protein</fullName>
    </submittedName>
</protein>
<organism evidence="1 2">
    <name type="scientific">Rhizobium tropici</name>
    <dbReference type="NCBI Taxonomy" id="398"/>
    <lineage>
        <taxon>Bacteria</taxon>
        <taxon>Pseudomonadati</taxon>
        <taxon>Pseudomonadota</taxon>
        <taxon>Alphaproteobacteria</taxon>
        <taxon>Hyphomicrobiales</taxon>
        <taxon>Rhizobiaceae</taxon>
        <taxon>Rhizobium/Agrobacterium group</taxon>
        <taxon>Rhizobium</taxon>
    </lineage>
</organism>